<evidence type="ECO:0000313" key="2">
    <source>
        <dbReference type="EMBL" id="GAI83945.1"/>
    </source>
</evidence>
<evidence type="ECO:0000259" key="1">
    <source>
        <dbReference type="Pfam" id="PF00535"/>
    </source>
</evidence>
<organism evidence="2">
    <name type="scientific">marine sediment metagenome</name>
    <dbReference type="NCBI Taxonomy" id="412755"/>
    <lineage>
        <taxon>unclassified sequences</taxon>
        <taxon>metagenomes</taxon>
        <taxon>ecological metagenomes</taxon>
    </lineage>
</organism>
<comment type="caution">
    <text evidence="2">The sequence shown here is derived from an EMBL/GenBank/DDBJ whole genome shotgun (WGS) entry which is preliminary data.</text>
</comment>
<dbReference type="SUPFAM" id="SSF53448">
    <property type="entry name" value="Nucleotide-diphospho-sugar transferases"/>
    <property type="match status" value="1"/>
</dbReference>
<feature type="non-terminal residue" evidence="2">
    <location>
        <position position="179"/>
    </location>
</feature>
<dbReference type="CDD" id="cd04186">
    <property type="entry name" value="GT_2_like_c"/>
    <property type="match status" value="1"/>
</dbReference>
<dbReference type="PANTHER" id="PTHR43179">
    <property type="entry name" value="RHAMNOSYLTRANSFERASE WBBL"/>
    <property type="match status" value="1"/>
</dbReference>
<dbReference type="Pfam" id="PF00535">
    <property type="entry name" value="Glycos_transf_2"/>
    <property type="match status" value="1"/>
</dbReference>
<sequence>MAIDISIVIVNYNVKAFLEQCLMAIEQAKHSLKIEIFVVDNSSVDGSQAMVKKGFPYVHLIENKENIGFSKANNQALRLAKGKYVLILNPDTLIQEDTLTILKDFLDKHPKTGAVGCKLINPDGSFQAGSRRGFPTPWVAFTRISGLSKIFPRIRLFGQYNMTYLSPDTESEVKGRIQA</sequence>
<feature type="domain" description="Glycosyltransferase 2-like" evidence="1">
    <location>
        <begin position="6"/>
        <end position="137"/>
    </location>
</feature>
<gene>
    <name evidence="2" type="ORF">S12H4_21530</name>
</gene>
<dbReference type="InterPro" id="IPR029044">
    <property type="entry name" value="Nucleotide-diphossugar_trans"/>
</dbReference>
<dbReference type="Gene3D" id="3.90.550.10">
    <property type="entry name" value="Spore Coat Polysaccharide Biosynthesis Protein SpsA, Chain A"/>
    <property type="match status" value="1"/>
</dbReference>
<protein>
    <recommendedName>
        <fullName evidence="1">Glycosyltransferase 2-like domain-containing protein</fullName>
    </recommendedName>
</protein>
<dbReference type="PANTHER" id="PTHR43179:SF7">
    <property type="entry name" value="RHAMNOSYLTRANSFERASE WBBL"/>
    <property type="match status" value="1"/>
</dbReference>
<dbReference type="EMBL" id="BARW01011083">
    <property type="protein sequence ID" value="GAI83945.1"/>
    <property type="molecule type" value="Genomic_DNA"/>
</dbReference>
<name>X1T8S6_9ZZZZ</name>
<accession>X1T8S6</accession>
<reference evidence="2" key="1">
    <citation type="journal article" date="2014" name="Front. Microbiol.">
        <title>High frequency of phylogenetically diverse reductive dehalogenase-homologous genes in deep subseafloor sedimentary metagenomes.</title>
        <authorList>
            <person name="Kawai M."/>
            <person name="Futagami T."/>
            <person name="Toyoda A."/>
            <person name="Takaki Y."/>
            <person name="Nishi S."/>
            <person name="Hori S."/>
            <person name="Arai W."/>
            <person name="Tsubouchi T."/>
            <person name="Morono Y."/>
            <person name="Uchiyama I."/>
            <person name="Ito T."/>
            <person name="Fujiyama A."/>
            <person name="Inagaki F."/>
            <person name="Takami H."/>
        </authorList>
    </citation>
    <scope>NUCLEOTIDE SEQUENCE</scope>
    <source>
        <strain evidence="2">Expedition CK06-06</strain>
    </source>
</reference>
<dbReference type="InterPro" id="IPR001173">
    <property type="entry name" value="Glyco_trans_2-like"/>
</dbReference>
<dbReference type="AlphaFoldDB" id="X1T8S6"/>
<proteinExistence type="predicted"/>